<organism evidence="2 3">
    <name type="scientific">Chryseobacterium nematophagum</name>
    <dbReference type="NCBI Taxonomy" id="2305228"/>
    <lineage>
        <taxon>Bacteria</taxon>
        <taxon>Pseudomonadati</taxon>
        <taxon>Bacteroidota</taxon>
        <taxon>Flavobacteriia</taxon>
        <taxon>Flavobacteriales</taxon>
        <taxon>Weeksellaceae</taxon>
        <taxon>Chryseobacterium group</taxon>
        <taxon>Chryseobacterium</taxon>
    </lineage>
</organism>
<evidence type="ECO:0000313" key="2">
    <source>
        <dbReference type="EMBL" id="RNA63673.1"/>
    </source>
</evidence>
<evidence type="ECO:0000259" key="1">
    <source>
        <dbReference type="Pfam" id="PF10988"/>
    </source>
</evidence>
<gene>
    <name evidence="2" type="ORF">D1631_18010</name>
</gene>
<sequence>MKKILIILAIAFSHFFMMYGQEDKFDRIFDKYQEVEGVTSIKIAKPMFGMLSSLNIDDSQLEQIKPLLAKINGLKILITENPEITNSADGKMVQNNLSQLSKDISTYLSNLNYNEIMSVNNSGAKIKFLSSEAKNGILDDLLLSINSGKGENILIKLDGKLSMDDVNKIINSSETKTTTTITNTRNTLVGENTTSYLNGENRNVGPFSGIEASTGVNVVFKQEGSTSVKVIADADKLEYIITKVENGILKVYVDNKGVKNLRFKNISVNVSSPKMNLIKTSSGASFSTANTVKESNLTIDASSGSIIKGNFDVSNKANIEATSGSNIKADINSENITIKGSSGSNTTFVGKVKSGKIDISSGAYCKTEDLKLDYAEAESTSGGFLSVNVANKLTVRASSGGAVRYKGNPTIESNINKVSGGSLKSLN</sequence>
<dbReference type="RefSeq" id="WP_122637604.1">
    <property type="nucleotide sequence ID" value="NZ_QWIU01000002.1"/>
</dbReference>
<dbReference type="InterPro" id="IPR025348">
    <property type="entry name" value="DUF4252"/>
</dbReference>
<dbReference type="Gene3D" id="2.160.20.120">
    <property type="match status" value="1"/>
</dbReference>
<dbReference type="Pfam" id="PF10988">
    <property type="entry name" value="DUF2807"/>
    <property type="match status" value="1"/>
</dbReference>
<name>A0A3M7TJD2_9FLAO</name>
<dbReference type="Pfam" id="PF14060">
    <property type="entry name" value="DUF4252"/>
    <property type="match status" value="1"/>
</dbReference>
<proteinExistence type="predicted"/>
<reference evidence="2 3" key="1">
    <citation type="submission" date="2018-08" db="EMBL/GenBank/DDBJ databases">
        <title>Chryseobacterium nematophagum: a novel matrix digesting pathogen of nematodes.</title>
        <authorList>
            <person name="Page A."/>
            <person name="Roberts M."/>
            <person name="Felix M.-A."/>
            <person name="Weir W."/>
        </authorList>
    </citation>
    <scope>NUCLEOTIDE SEQUENCE [LARGE SCALE GENOMIC DNA]</scope>
    <source>
        <strain evidence="2 3">JUb129</strain>
    </source>
</reference>
<dbReference type="EMBL" id="QWIU01000002">
    <property type="protein sequence ID" value="RNA63673.1"/>
    <property type="molecule type" value="Genomic_DNA"/>
</dbReference>
<feature type="domain" description="Putative auto-transporter adhesin head GIN" evidence="1">
    <location>
        <begin position="206"/>
        <end position="409"/>
    </location>
</feature>
<dbReference type="InterPro" id="IPR021255">
    <property type="entry name" value="DUF2807"/>
</dbReference>
<evidence type="ECO:0000313" key="3">
    <source>
        <dbReference type="Proteomes" id="UP000278775"/>
    </source>
</evidence>
<protein>
    <submittedName>
        <fullName evidence="2">DUF4252 domain-containing protein</fullName>
    </submittedName>
</protein>
<dbReference type="AlphaFoldDB" id="A0A3M7TJD2"/>
<accession>A0A3M7TJD2</accession>
<dbReference type="Proteomes" id="UP000278775">
    <property type="component" value="Unassembled WGS sequence"/>
</dbReference>
<comment type="caution">
    <text evidence="2">The sequence shown here is derived from an EMBL/GenBank/DDBJ whole genome shotgun (WGS) entry which is preliminary data.</text>
</comment>
<dbReference type="OrthoDB" id="1237646at2"/>